<dbReference type="Gene3D" id="3.30.70.100">
    <property type="match status" value="1"/>
</dbReference>
<proteinExistence type="predicted"/>
<sequence>MTEIAECWEEDVADGKVTDFRKSVKAEAGEKIVFSWMVWPDKATADTATRR</sequence>
<accession>A0ABV0CVM8</accession>
<protein>
    <submittedName>
        <fullName evidence="1">DUF1428 family protein</fullName>
    </submittedName>
</protein>
<keyword evidence="2" id="KW-1185">Reference proteome</keyword>
<dbReference type="RefSeq" id="WP_346784367.1">
    <property type="nucleotide sequence ID" value="NZ_JBDLBR010000002.1"/>
</dbReference>
<dbReference type="InterPro" id="IPR009874">
    <property type="entry name" value="DUF1428"/>
</dbReference>
<organism evidence="1 2">
    <name type="scientific">Aurantiacibacter flavus</name>
    <dbReference type="NCBI Taxonomy" id="3145232"/>
    <lineage>
        <taxon>Bacteria</taxon>
        <taxon>Pseudomonadati</taxon>
        <taxon>Pseudomonadota</taxon>
        <taxon>Alphaproteobacteria</taxon>
        <taxon>Sphingomonadales</taxon>
        <taxon>Erythrobacteraceae</taxon>
        <taxon>Aurantiacibacter</taxon>
    </lineage>
</organism>
<evidence type="ECO:0000313" key="1">
    <source>
        <dbReference type="EMBL" id="MEN7536919.1"/>
    </source>
</evidence>
<comment type="caution">
    <text evidence="1">The sequence shown here is derived from an EMBL/GenBank/DDBJ whole genome shotgun (WGS) entry which is preliminary data.</text>
</comment>
<dbReference type="InterPro" id="IPR011008">
    <property type="entry name" value="Dimeric_a/b-barrel"/>
</dbReference>
<reference evidence="1 2" key="1">
    <citation type="submission" date="2024-05" db="EMBL/GenBank/DDBJ databases">
        <authorList>
            <person name="Park S."/>
        </authorList>
    </citation>
    <scope>NUCLEOTIDE SEQUENCE [LARGE SCALE GENOMIC DNA]</scope>
    <source>
        <strain evidence="1 2">DGU5</strain>
    </source>
</reference>
<dbReference type="Pfam" id="PF07237">
    <property type="entry name" value="DUF1428"/>
    <property type="match status" value="1"/>
</dbReference>
<name>A0ABV0CVM8_9SPHN</name>
<dbReference type="Proteomes" id="UP001484535">
    <property type="component" value="Unassembled WGS sequence"/>
</dbReference>
<dbReference type="SUPFAM" id="SSF54909">
    <property type="entry name" value="Dimeric alpha+beta barrel"/>
    <property type="match status" value="1"/>
</dbReference>
<evidence type="ECO:0000313" key="2">
    <source>
        <dbReference type="Proteomes" id="UP001484535"/>
    </source>
</evidence>
<gene>
    <name evidence="1" type="ORF">ABDJ38_07015</name>
</gene>
<dbReference type="EMBL" id="JBDLBR010000002">
    <property type="protein sequence ID" value="MEN7536919.1"/>
    <property type="molecule type" value="Genomic_DNA"/>
</dbReference>